<evidence type="ECO:0000313" key="3">
    <source>
        <dbReference type="Proteomes" id="UP000662857"/>
    </source>
</evidence>
<proteinExistence type="predicted"/>
<keyword evidence="1" id="KW-1133">Transmembrane helix</keyword>
<keyword evidence="3" id="KW-1185">Reference proteome</keyword>
<protein>
    <submittedName>
        <fullName evidence="2">Uncharacterized protein</fullName>
    </submittedName>
</protein>
<dbReference type="AlphaFoldDB" id="A0A895YCU3"/>
<dbReference type="EMBL" id="CP070499">
    <property type="protein sequence ID" value="QSB15607.1"/>
    <property type="molecule type" value="Genomic_DNA"/>
</dbReference>
<dbReference type="Proteomes" id="UP000662857">
    <property type="component" value="Chromosome"/>
</dbReference>
<accession>A0A895YCU3</accession>
<evidence type="ECO:0000256" key="1">
    <source>
        <dbReference type="SAM" id="Phobius"/>
    </source>
</evidence>
<evidence type="ECO:0000313" key="2">
    <source>
        <dbReference type="EMBL" id="QSB15607.1"/>
    </source>
</evidence>
<gene>
    <name evidence="2" type="ORF">JQS43_04450</name>
</gene>
<name>A0A895YCU3_9ACTN</name>
<feature type="transmembrane region" description="Helical" evidence="1">
    <location>
        <begin position="35"/>
        <end position="58"/>
    </location>
</feature>
<keyword evidence="1" id="KW-0812">Transmembrane</keyword>
<dbReference type="RefSeq" id="WP_239677786.1">
    <property type="nucleotide sequence ID" value="NZ_CP070499.1"/>
</dbReference>
<keyword evidence="1" id="KW-0472">Membrane</keyword>
<organism evidence="2 3">
    <name type="scientific">Natronosporangium hydrolyticum</name>
    <dbReference type="NCBI Taxonomy" id="2811111"/>
    <lineage>
        <taxon>Bacteria</taxon>
        <taxon>Bacillati</taxon>
        <taxon>Actinomycetota</taxon>
        <taxon>Actinomycetes</taxon>
        <taxon>Micromonosporales</taxon>
        <taxon>Micromonosporaceae</taxon>
        <taxon>Natronosporangium</taxon>
    </lineage>
</organism>
<reference evidence="2" key="1">
    <citation type="submission" date="2021-02" db="EMBL/GenBank/DDBJ databases">
        <title>Natrosporangium hydrolyticum gen. nov., sp. nov, a haloalkaliphilic actinobacterium from a soda solonchak soil.</title>
        <authorList>
            <person name="Sorokin D.Y."/>
            <person name="Khijniak T.V."/>
            <person name="Zakharycheva A.P."/>
            <person name="Boueva O.V."/>
            <person name="Ariskina E.V."/>
            <person name="Hahnke R.L."/>
            <person name="Bunk B."/>
            <person name="Sproer C."/>
            <person name="Schumann P."/>
            <person name="Evtushenko L.I."/>
            <person name="Kublanov I.V."/>
        </authorList>
    </citation>
    <scope>NUCLEOTIDE SEQUENCE</scope>
    <source>
        <strain evidence="2">DSM 106523</strain>
    </source>
</reference>
<dbReference type="KEGG" id="nhy:JQS43_04450"/>
<feature type="transmembrane region" description="Helical" evidence="1">
    <location>
        <begin position="9"/>
        <end position="29"/>
    </location>
</feature>
<sequence>MKSHSLDMLSLCFGIAFLAMAVLWLLAHFDSLTPGTLAGTIGGSVLAMTGIGLSHALLRMRSGPDHG</sequence>